<comment type="caution">
    <text evidence="2">The sequence shown here is derived from an EMBL/GenBank/DDBJ whole genome shotgun (WGS) entry which is preliminary data.</text>
</comment>
<sequence>MVSTRISWVPPSGSTFEIRGPSSLSSALPHLLGHELRYLRQDTNALHGSVRTLVRGMETRKTVIITSCNRVDRVRRRVDAFDVDIAFLKQVTAIVEDDVLALQARAKTTEARQLQAEQDRARDREEIQRLRTRLDAAESEMIRRGSVEAHLIENINVLAVYGDARPLGSQGPPDGP</sequence>
<proteinExistence type="predicted"/>
<dbReference type="Proteomes" id="UP001151760">
    <property type="component" value="Unassembled WGS sequence"/>
</dbReference>
<accession>A0ABQ4WPD9</accession>
<evidence type="ECO:0000313" key="2">
    <source>
        <dbReference type="EMBL" id="GJS54765.1"/>
    </source>
</evidence>
<protein>
    <submittedName>
        <fullName evidence="2">Uncharacterized protein</fullName>
    </submittedName>
</protein>
<keyword evidence="3" id="KW-1185">Reference proteome</keyword>
<evidence type="ECO:0000256" key="1">
    <source>
        <dbReference type="SAM" id="Coils"/>
    </source>
</evidence>
<feature type="coiled-coil region" evidence="1">
    <location>
        <begin position="104"/>
        <end position="140"/>
    </location>
</feature>
<evidence type="ECO:0000313" key="3">
    <source>
        <dbReference type="Proteomes" id="UP001151760"/>
    </source>
</evidence>
<dbReference type="EMBL" id="BQNB010008822">
    <property type="protein sequence ID" value="GJS54765.1"/>
    <property type="molecule type" value="Genomic_DNA"/>
</dbReference>
<gene>
    <name evidence="2" type="ORF">Tco_0628127</name>
</gene>
<reference evidence="2" key="1">
    <citation type="journal article" date="2022" name="Int. J. Mol. Sci.">
        <title>Draft Genome of Tanacetum Coccineum: Genomic Comparison of Closely Related Tanacetum-Family Plants.</title>
        <authorList>
            <person name="Yamashiro T."/>
            <person name="Shiraishi A."/>
            <person name="Nakayama K."/>
            <person name="Satake H."/>
        </authorList>
    </citation>
    <scope>NUCLEOTIDE SEQUENCE</scope>
</reference>
<organism evidence="2 3">
    <name type="scientific">Tanacetum coccineum</name>
    <dbReference type="NCBI Taxonomy" id="301880"/>
    <lineage>
        <taxon>Eukaryota</taxon>
        <taxon>Viridiplantae</taxon>
        <taxon>Streptophyta</taxon>
        <taxon>Embryophyta</taxon>
        <taxon>Tracheophyta</taxon>
        <taxon>Spermatophyta</taxon>
        <taxon>Magnoliopsida</taxon>
        <taxon>eudicotyledons</taxon>
        <taxon>Gunneridae</taxon>
        <taxon>Pentapetalae</taxon>
        <taxon>asterids</taxon>
        <taxon>campanulids</taxon>
        <taxon>Asterales</taxon>
        <taxon>Asteraceae</taxon>
        <taxon>Asteroideae</taxon>
        <taxon>Anthemideae</taxon>
        <taxon>Anthemidinae</taxon>
        <taxon>Tanacetum</taxon>
    </lineage>
</organism>
<reference evidence="2" key="2">
    <citation type="submission" date="2022-01" db="EMBL/GenBank/DDBJ databases">
        <authorList>
            <person name="Yamashiro T."/>
            <person name="Shiraishi A."/>
            <person name="Satake H."/>
            <person name="Nakayama K."/>
        </authorList>
    </citation>
    <scope>NUCLEOTIDE SEQUENCE</scope>
</reference>
<keyword evidence="1" id="KW-0175">Coiled coil</keyword>
<name>A0ABQ4WPD9_9ASTR</name>